<geneLocation type="plasmid" evidence="9">
    <name>pfdu301a</name>
</geneLocation>
<dbReference type="Pfam" id="PF13385">
    <property type="entry name" value="Laminin_G_3"/>
    <property type="match status" value="1"/>
</dbReference>
<proteinExistence type="inferred from homology"/>
<dbReference type="InterPro" id="IPR001029">
    <property type="entry name" value="Flagellin_N"/>
</dbReference>
<organism evidence="8 9">
    <name type="scientific">Priestia megaterium</name>
    <name type="common">Bacillus megaterium</name>
    <dbReference type="NCBI Taxonomy" id="1404"/>
    <lineage>
        <taxon>Bacteria</taxon>
        <taxon>Bacillati</taxon>
        <taxon>Bacillota</taxon>
        <taxon>Bacilli</taxon>
        <taxon>Bacillales</taxon>
        <taxon>Bacillaceae</taxon>
        <taxon>Priestia</taxon>
    </lineage>
</organism>
<sequence length="485" mass="52737">MTFMNVGLNHFQQNLINKYTRLLNSNVEQAATGKRINRAVDDPAVLQVSTRLSSNVTSTKMAIQNVNSGMSLMKVADGTLSQVQEMLQHVRELAIKGSNSTYTPDQKQSIQNEMNLTLNSINKLAENTSYNGISLFAGGTGATVSGDSVANQRIKISGIPVNTAAGAKTTVEFWMKWDGTLGTEKPFGWNNQYDLGFQGTVNPAFGFNTGNQNILGVQSVGMANTWVHVAAVFTNGLPDSNNVELYLNGEKQAIQDMVPGYPTTSSRTVTDTIYIGGWGNDNNYDFGGSIDDLRIWDGARTQSQIQSEMTSSLSGNEKNLLGYWTFDDASLKDETKNGNNGQFINGASLGSGISQGIRVHTDTTAGSSDNIGLYNLSTQSLNLNNISLDDPDLVNKIDNALNSVGTQRTSLGAKMNVFNFKLNDLNSSLSVQEKSLENMVGANMVEVSSEMSKNQLQLETTNKMLSKDLKYSQEKMDIILKSLKK</sequence>
<evidence type="ECO:0000259" key="7">
    <source>
        <dbReference type="SMART" id="SM00560"/>
    </source>
</evidence>
<name>A0A6M6DZU2_PRIMG</name>
<dbReference type="SUPFAM" id="SSF64518">
    <property type="entry name" value="Phase 1 flagellin"/>
    <property type="match status" value="1"/>
</dbReference>
<dbReference type="Gene3D" id="1.20.1330.10">
    <property type="entry name" value="f41 fragment of flagellin, N-terminal domain"/>
    <property type="match status" value="1"/>
</dbReference>
<dbReference type="GO" id="GO:0005576">
    <property type="term" value="C:extracellular region"/>
    <property type="evidence" value="ECO:0007669"/>
    <property type="project" value="UniProtKB-SubCell"/>
</dbReference>
<dbReference type="AlphaFoldDB" id="A0A6M6DZU2"/>
<dbReference type="InterPro" id="IPR046358">
    <property type="entry name" value="Flagellin_C"/>
</dbReference>
<dbReference type="GO" id="GO:0009288">
    <property type="term" value="C:bacterial-type flagellum"/>
    <property type="evidence" value="ECO:0007669"/>
    <property type="project" value="UniProtKB-SubCell"/>
</dbReference>
<dbReference type="EMBL" id="CP045273">
    <property type="protein sequence ID" value="QJX80413.1"/>
    <property type="molecule type" value="Genomic_DNA"/>
</dbReference>
<dbReference type="Pfam" id="PF00700">
    <property type="entry name" value="Flagellin_C"/>
    <property type="match status" value="1"/>
</dbReference>
<evidence type="ECO:0000313" key="8">
    <source>
        <dbReference type="EMBL" id="QJX80413.1"/>
    </source>
</evidence>
<keyword evidence="4 6" id="KW-0975">Bacterial flagellum</keyword>
<dbReference type="InterPro" id="IPR001492">
    <property type="entry name" value="Flagellin"/>
</dbReference>
<dbReference type="PANTHER" id="PTHR42792:SF2">
    <property type="entry name" value="FLAGELLIN"/>
    <property type="match status" value="1"/>
</dbReference>
<feature type="domain" description="LamG-like jellyroll fold" evidence="7">
    <location>
        <begin position="167"/>
        <end position="303"/>
    </location>
</feature>
<comment type="similarity">
    <text evidence="1 6">Belongs to the bacterial flagellin family.</text>
</comment>
<dbReference type="PRINTS" id="PR00207">
    <property type="entry name" value="FLAGELLIN"/>
</dbReference>
<keyword evidence="8" id="KW-0614">Plasmid</keyword>
<dbReference type="PANTHER" id="PTHR42792">
    <property type="entry name" value="FLAGELLIN"/>
    <property type="match status" value="1"/>
</dbReference>
<dbReference type="SMART" id="SM00560">
    <property type="entry name" value="LamGL"/>
    <property type="match status" value="1"/>
</dbReference>
<comment type="function">
    <text evidence="6">Flagellin is the subunit protein which polymerizes to form the filaments of bacterial flagella.</text>
</comment>
<dbReference type="InterPro" id="IPR006558">
    <property type="entry name" value="LamG-like"/>
</dbReference>
<keyword evidence="3" id="KW-0732">Signal</keyword>
<dbReference type="Gene3D" id="2.60.120.200">
    <property type="match status" value="1"/>
</dbReference>
<reference evidence="8 9" key="1">
    <citation type="submission" date="2019-10" db="EMBL/GenBank/DDBJ databases">
        <title>Complete genome sequences for adaption low water activity.</title>
        <authorList>
            <person name="Zhao L."/>
            <person name="Zhong J."/>
        </authorList>
    </citation>
    <scope>NUCLEOTIDE SEQUENCE [LARGE SCALE GENOMIC DNA]</scope>
    <source>
        <strain evidence="8 9">FDU301</strain>
        <plasmid evidence="9">pfdu301a</plasmid>
    </source>
</reference>
<evidence type="ECO:0000256" key="3">
    <source>
        <dbReference type="ARBA" id="ARBA00022729"/>
    </source>
</evidence>
<evidence type="ECO:0000256" key="4">
    <source>
        <dbReference type="ARBA" id="ARBA00023143"/>
    </source>
</evidence>
<evidence type="ECO:0000256" key="2">
    <source>
        <dbReference type="ARBA" id="ARBA00020110"/>
    </source>
</evidence>
<dbReference type="RefSeq" id="WP_171778402.1">
    <property type="nucleotide sequence ID" value="NZ_CP045273.1"/>
</dbReference>
<dbReference type="Proteomes" id="UP000501076">
    <property type="component" value="Plasmid pFDU301A"/>
</dbReference>
<evidence type="ECO:0000256" key="1">
    <source>
        <dbReference type="ARBA" id="ARBA00005709"/>
    </source>
</evidence>
<accession>A0A6M6DZU2</accession>
<comment type="subcellular location">
    <subcellularLocation>
        <location evidence="6">Secreted</location>
    </subcellularLocation>
    <subcellularLocation>
        <location evidence="6">Bacterial flagellum</location>
    </subcellularLocation>
</comment>
<keyword evidence="5" id="KW-1015">Disulfide bond</keyword>
<keyword evidence="6" id="KW-0964">Secreted</keyword>
<protein>
    <recommendedName>
        <fullName evidence="2 6">Flagellin</fullName>
    </recommendedName>
</protein>
<evidence type="ECO:0000256" key="5">
    <source>
        <dbReference type="ARBA" id="ARBA00023157"/>
    </source>
</evidence>
<evidence type="ECO:0000313" key="9">
    <source>
        <dbReference type="Proteomes" id="UP000501076"/>
    </source>
</evidence>
<gene>
    <name evidence="8" type="ORF">FDZ14_30465</name>
</gene>
<dbReference type="GO" id="GO:0005198">
    <property type="term" value="F:structural molecule activity"/>
    <property type="evidence" value="ECO:0007669"/>
    <property type="project" value="UniProtKB-UniRule"/>
</dbReference>
<evidence type="ECO:0000256" key="6">
    <source>
        <dbReference type="RuleBase" id="RU362073"/>
    </source>
</evidence>
<dbReference type="Pfam" id="PF00669">
    <property type="entry name" value="Flagellin_N"/>
    <property type="match status" value="1"/>
</dbReference>